<dbReference type="InterPro" id="IPR015086">
    <property type="entry name" value="Phage_T4_Gp59_C"/>
</dbReference>
<dbReference type="Proteomes" id="UP000225134">
    <property type="component" value="Segment"/>
</dbReference>
<dbReference type="InterPro" id="IPR015085">
    <property type="entry name" value="Phage_T4_Gp59_N"/>
</dbReference>
<proteinExistence type="inferred from homology"/>
<dbReference type="HAMAP" id="MF_04156">
    <property type="entry name" value="HELIC_LOADER_T4"/>
    <property type="match status" value="1"/>
</dbReference>
<organism evidence="3 4">
    <name type="scientific">Cyanophage S-SSM2</name>
    <dbReference type="NCBI Taxonomy" id="536464"/>
    <lineage>
        <taxon>Viruses</taxon>
        <taxon>Duplodnaviria</taxon>
        <taxon>Heunggongvirae</taxon>
        <taxon>Uroviricota</taxon>
        <taxon>Caudoviricetes</taxon>
        <taxon>Pantevenvirales</taxon>
        <taxon>Kyanoviridae</taxon>
        <taxon>Ahtivirus</taxon>
        <taxon>Ahtivirus sagseatwo</taxon>
    </lineage>
</organism>
<evidence type="ECO:0000259" key="1">
    <source>
        <dbReference type="Pfam" id="PF08993"/>
    </source>
</evidence>
<dbReference type="InterPro" id="IPR008944">
    <property type="entry name" value="Phage_T4_Gp59"/>
</dbReference>
<gene>
    <name evidence="3" type="ORF">CPLG_00084</name>
</gene>
<protein>
    <recommendedName>
        <fullName evidence="5">Loader of gp41 DNA helicase</fullName>
    </recommendedName>
</protein>
<dbReference type="Gene3D" id="1.10.220.50">
    <property type="entry name" value="Bacteriophage T4, Gp59, helicase assembly protein, C-terminal domain"/>
    <property type="match status" value="1"/>
</dbReference>
<dbReference type="Pfam" id="PF08993">
    <property type="entry name" value="T4_Gp59_N"/>
    <property type="match status" value="1"/>
</dbReference>
<evidence type="ECO:0000313" key="3">
    <source>
        <dbReference type="EMBL" id="AGH57338.1"/>
    </source>
</evidence>
<feature type="domain" description="Bacteriophage T4 Gp59 helicase assembly protein N-terminal" evidence="1">
    <location>
        <begin position="1"/>
        <end position="80"/>
    </location>
</feature>
<accession>M4SMV7</accession>
<feature type="domain" description="Bacteriophage T4 Gp59 helicase assembly protein C-terminal" evidence="2">
    <location>
        <begin position="113"/>
        <end position="196"/>
    </location>
</feature>
<dbReference type="SUPFAM" id="SSF48493">
    <property type="entry name" value="gene 59 helicase assembly protein"/>
    <property type="match status" value="1"/>
</dbReference>
<dbReference type="EMBL" id="JF974292">
    <property type="protein sequence ID" value="AGH57338.1"/>
    <property type="molecule type" value="Genomic_DNA"/>
</dbReference>
<reference evidence="3 4" key="1">
    <citation type="submission" date="2010-11" db="EMBL/GenBank/DDBJ databases">
        <title>The Genome Sequence of Cyanophage S-SSM2.</title>
        <authorList>
            <consortium name="The Broad Institute Genome Sequencing Platform"/>
            <person name="Henn M.R."/>
            <person name="Sullivan M.S."/>
            <person name="Osburne M.S."/>
            <person name="Levin J."/>
            <person name="Malboeuf C."/>
            <person name="Casali M."/>
            <person name="Russ C."/>
            <person name="Lennon N."/>
            <person name="Chapman S.B."/>
            <person name="Erlich R."/>
            <person name="Young S.K."/>
            <person name="Yandava C."/>
            <person name="Zeng Q."/>
            <person name="Alvarado L."/>
            <person name="Anderson S."/>
            <person name="Berlin A."/>
            <person name="Chen Z."/>
            <person name="Freedman E."/>
            <person name="Gellesch M."/>
            <person name="Goldberg J."/>
            <person name="Green L."/>
            <person name="Griggs A."/>
            <person name="Gujja S."/>
            <person name="Heilman E.R."/>
            <person name="Heiman D."/>
            <person name="Hollinger A."/>
            <person name="Howarth C."/>
            <person name="Larson L."/>
            <person name="Mehta T."/>
            <person name="Pearson M."/>
            <person name="Roberts A."/>
            <person name="Ryan E."/>
            <person name="Saif S."/>
            <person name="Shea T."/>
            <person name="Shenoy N."/>
            <person name="Sisk P."/>
            <person name="Stolte C."/>
            <person name="Sykes S."/>
            <person name="White J."/>
            <person name="Yu Q."/>
            <person name="Coleman M.L."/>
            <person name="Huang K.H."/>
            <person name="Weigele P.R."/>
            <person name="DeFrancesco A.S."/>
            <person name="Kern S.E."/>
            <person name="Thompson L.R."/>
            <person name="Fu R."/>
            <person name="Hombeck B."/>
            <person name="Chisholm S.W."/>
            <person name="Haas B."/>
            <person name="Nusbaum C."/>
            <person name="Birren B."/>
        </authorList>
    </citation>
    <scope>NUCLEOTIDE SEQUENCE [LARGE SCALE GENOMIC DNA]</scope>
    <source>
        <strain evidence="3 4">S-SSM2</strain>
    </source>
</reference>
<sequence>MNGFEVYQMYLSLKQHFTREQYDYFRYGGRTRAKETTFLKRKDSYFFKKLATRYSKEELLLYLVSNFITDFGGYVRNFSDDVYKKWKIKQESFTYKFKQDVEYLLDEVEAPYEDNFDKLFRTEPGRHPILLKSFYANEISLETMAVFEHCLGYVKNFDSTITDPVWVETRLQIIKYIPFLNIECSKYRKVILETIERKL</sequence>
<evidence type="ECO:0000259" key="2">
    <source>
        <dbReference type="Pfam" id="PF08994"/>
    </source>
</evidence>
<dbReference type="Pfam" id="PF08994">
    <property type="entry name" value="T4_Gp59_C"/>
    <property type="match status" value="1"/>
</dbReference>
<dbReference type="InterPro" id="IPR023197">
    <property type="entry name" value="Phage_T4_Gp59_dom_sf"/>
</dbReference>
<evidence type="ECO:0000313" key="4">
    <source>
        <dbReference type="Proteomes" id="UP000225134"/>
    </source>
</evidence>
<evidence type="ECO:0008006" key="5">
    <source>
        <dbReference type="Google" id="ProtNLM"/>
    </source>
</evidence>
<dbReference type="InterPro" id="IPR037082">
    <property type="entry name" value="Phage_T4_Gp59_C_sf"/>
</dbReference>
<dbReference type="Gene3D" id="1.10.8.60">
    <property type="match status" value="1"/>
</dbReference>
<name>M4SMV7_9CAUD</name>